<proteinExistence type="predicted"/>
<dbReference type="Proteomes" id="UP000280708">
    <property type="component" value="Chromosome"/>
</dbReference>
<gene>
    <name evidence="1" type="ORF">EBF16_07280</name>
</gene>
<accession>A0A085K101</accession>
<dbReference type="EMBL" id="CP033230">
    <property type="protein sequence ID" value="AYO76760.1"/>
    <property type="molecule type" value="Genomic_DNA"/>
</dbReference>
<dbReference type="AlphaFoldDB" id="A0A085K101"/>
<sequence length="121" mass="12902">MAARADAITYGRFITSSEPVGETPLDATLWRLAVNWVVAMEPDRSSTEATALGKNPNCQTLASVTPASSELPLMLSLLLFLPQSWVSNSACMSKAGMQLTFPVTGHGRPQVSHAPDFIATP</sequence>
<reference evidence="1 2" key="1">
    <citation type="submission" date="2018-10" db="EMBL/GenBank/DDBJ databases">
        <title>Characterization and genome analysis of a novel bacterium Sphingobium yanoikuyae SJTF8 capable of degrading PAHs.</title>
        <authorList>
            <person name="Yin C."/>
            <person name="Xiong W."/>
            <person name="Liang R."/>
        </authorList>
    </citation>
    <scope>NUCLEOTIDE SEQUENCE [LARGE SCALE GENOMIC DNA]</scope>
    <source>
        <strain evidence="1 2">SJTF8</strain>
    </source>
</reference>
<dbReference type="RefSeq" id="WP_037511821.1">
    <property type="nucleotide sequence ID" value="NZ_CAIGKD010000017.1"/>
</dbReference>
<evidence type="ECO:0000313" key="1">
    <source>
        <dbReference type="EMBL" id="AYO76760.1"/>
    </source>
</evidence>
<organism evidence="1 2">
    <name type="scientific">Sphingobium yanoikuyae</name>
    <name type="common">Sphingomonas yanoikuyae</name>
    <dbReference type="NCBI Taxonomy" id="13690"/>
    <lineage>
        <taxon>Bacteria</taxon>
        <taxon>Pseudomonadati</taxon>
        <taxon>Pseudomonadota</taxon>
        <taxon>Alphaproteobacteria</taxon>
        <taxon>Sphingomonadales</taxon>
        <taxon>Sphingomonadaceae</taxon>
        <taxon>Sphingobium</taxon>
    </lineage>
</organism>
<protein>
    <submittedName>
        <fullName evidence="1">Uncharacterized protein</fullName>
    </submittedName>
</protein>
<evidence type="ECO:0000313" key="2">
    <source>
        <dbReference type="Proteomes" id="UP000280708"/>
    </source>
</evidence>
<name>A0A085K101_SPHYA</name>